<sequence>MEQPPILKPIDFCGSALDDLRSFPATAKREAGVQLDRVQRGLDPDDWKPMKIVGQGTKGIRIKDQDGAFRVIYVAKFEDAVYVLHCFQKTSQRTEQPDINLAKMRYKALIKDY</sequence>
<reference evidence="1 2" key="1">
    <citation type="submission" date="2017-10" db="EMBL/GenBank/DDBJ databases">
        <title>Two draft genome sequences of Pusillimonas sp. strains isolated from a nitrate- and radionuclide-contaminated groundwater in Russia.</title>
        <authorList>
            <person name="Grouzdev D.S."/>
            <person name="Tourova T.P."/>
            <person name="Goeva M.A."/>
            <person name="Babich T.L."/>
            <person name="Sokolova D.S."/>
            <person name="Abdullin R."/>
            <person name="Poltaraus A.B."/>
            <person name="Toshchakov S.V."/>
            <person name="Nazina T.N."/>
        </authorList>
    </citation>
    <scope>NUCLEOTIDE SEQUENCE [LARGE SCALE GENOMIC DNA]</scope>
    <source>
        <strain evidence="1 2">JR1/69-3-13</strain>
    </source>
</reference>
<dbReference type="RefSeq" id="WP_102074124.1">
    <property type="nucleotide sequence ID" value="NZ_PDNW01000009.1"/>
</dbReference>
<dbReference type="Proteomes" id="UP000234190">
    <property type="component" value="Unassembled WGS sequence"/>
</dbReference>
<dbReference type="InterPro" id="IPR009241">
    <property type="entry name" value="HigB-like"/>
</dbReference>
<evidence type="ECO:0008006" key="3">
    <source>
        <dbReference type="Google" id="ProtNLM"/>
    </source>
</evidence>
<protein>
    <recommendedName>
        <fullName evidence="3">Phage-related protein</fullName>
    </recommendedName>
</protein>
<organism evidence="1 2">
    <name type="scientific">Pollutimonas subterranea</name>
    <dbReference type="NCBI Taxonomy" id="2045210"/>
    <lineage>
        <taxon>Bacteria</taxon>
        <taxon>Pseudomonadati</taxon>
        <taxon>Pseudomonadota</taxon>
        <taxon>Betaproteobacteria</taxon>
        <taxon>Burkholderiales</taxon>
        <taxon>Alcaligenaceae</taxon>
        <taxon>Pollutimonas</taxon>
    </lineage>
</organism>
<evidence type="ECO:0000313" key="1">
    <source>
        <dbReference type="EMBL" id="PLC49713.1"/>
    </source>
</evidence>
<dbReference type="Pfam" id="PF05973">
    <property type="entry name" value="Gp49"/>
    <property type="match status" value="1"/>
</dbReference>
<dbReference type="OrthoDB" id="9797093at2"/>
<name>A0A2N4U3Y6_9BURK</name>
<comment type="caution">
    <text evidence="1">The sequence shown here is derived from an EMBL/GenBank/DDBJ whole genome shotgun (WGS) entry which is preliminary data.</text>
</comment>
<proteinExistence type="predicted"/>
<gene>
    <name evidence="1" type="ORF">CR159_11590</name>
</gene>
<keyword evidence="2" id="KW-1185">Reference proteome</keyword>
<dbReference type="AlphaFoldDB" id="A0A2N4U3Y6"/>
<dbReference type="EMBL" id="PDNW01000009">
    <property type="protein sequence ID" value="PLC49713.1"/>
    <property type="molecule type" value="Genomic_DNA"/>
</dbReference>
<evidence type="ECO:0000313" key="2">
    <source>
        <dbReference type="Proteomes" id="UP000234190"/>
    </source>
</evidence>
<accession>A0A2N4U3Y6</accession>